<evidence type="ECO:0000313" key="7">
    <source>
        <dbReference type="Proteomes" id="UP000280444"/>
    </source>
</evidence>
<dbReference type="InterPro" id="IPR011078">
    <property type="entry name" value="PyrdxlP_homeostasis"/>
</dbReference>
<proteinExistence type="inferred from homology"/>
<dbReference type="CDD" id="cd00635">
    <property type="entry name" value="PLPDE_III_YBL036c_like"/>
    <property type="match status" value="1"/>
</dbReference>
<dbReference type="PIRSF" id="PIRSF004848">
    <property type="entry name" value="YBL036c_PLPDEIII"/>
    <property type="match status" value="1"/>
</dbReference>
<comment type="cofactor">
    <cofactor evidence="3">
        <name>pyridoxal 5'-phosphate</name>
        <dbReference type="ChEBI" id="CHEBI:597326"/>
    </cofactor>
</comment>
<comment type="function">
    <text evidence="2">Pyridoxal 5'-phosphate (PLP)-binding protein, which is involved in PLP homeostasis.</text>
</comment>
<dbReference type="HAMAP" id="MF_02087">
    <property type="entry name" value="PLP_homeostasis"/>
    <property type="match status" value="1"/>
</dbReference>
<keyword evidence="1 2" id="KW-0663">Pyridoxal phosphate</keyword>
<dbReference type="Pfam" id="PF01168">
    <property type="entry name" value="Ala_racemase_N"/>
    <property type="match status" value="1"/>
</dbReference>
<evidence type="ECO:0000259" key="5">
    <source>
        <dbReference type="Pfam" id="PF01168"/>
    </source>
</evidence>
<dbReference type="InterPro" id="IPR029066">
    <property type="entry name" value="PLP-binding_barrel"/>
</dbReference>
<dbReference type="Proteomes" id="UP000280444">
    <property type="component" value="Unassembled WGS sequence"/>
</dbReference>
<gene>
    <name evidence="6" type="ORF">EII11_09005</name>
</gene>
<feature type="modified residue" description="N6-(pyridoxal phosphate)lysine" evidence="2 3">
    <location>
        <position position="34"/>
    </location>
</feature>
<dbReference type="PANTHER" id="PTHR10146:SF14">
    <property type="entry name" value="PYRIDOXAL PHOSPHATE HOMEOSTASIS PROTEIN"/>
    <property type="match status" value="1"/>
</dbReference>
<feature type="domain" description="Alanine racemase N-terminal" evidence="5">
    <location>
        <begin position="55"/>
        <end position="229"/>
    </location>
</feature>
<evidence type="ECO:0000256" key="4">
    <source>
        <dbReference type="RuleBase" id="RU004514"/>
    </source>
</evidence>
<dbReference type="Gene3D" id="3.20.20.10">
    <property type="entry name" value="Alanine racemase"/>
    <property type="match status" value="1"/>
</dbReference>
<dbReference type="NCBIfam" id="TIGR00044">
    <property type="entry name" value="YggS family pyridoxal phosphate-dependent enzyme"/>
    <property type="match status" value="1"/>
</dbReference>
<keyword evidence="7" id="KW-1185">Reference proteome</keyword>
<sequence>MSLTDNIARIRQRIDAACTAAGRTDTVTLEIAAKTRTPEECQVAANALAAANLPVVLGHNRVQEARETASAIRAVDGARIHLIGPLQTNKINHALSVVDCIETIDSAELVHAVDKRASRALPVYLQVNTSGEASKHGCMPADALAVAEAIAASEHLQFAGLMTVGLNSLIEADVRASYAQLHSLRAAVAERLNLVETDLALSMGMSRDLEWAIAEGATLVRVGTDVFGPRS</sequence>
<evidence type="ECO:0000313" key="6">
    <source>
        <dbReference type="EMBL" id="RRC94729.1"/>
    </source>
</evidence>
<comment type="caution">
    <text evidence="6">The sequence shown here is derived from an EMBL/GenBank/DDBJ whole genome shotgun (WGS) entry which is preliminary data.</text>
</comment>
<comment type="similarity">
    <text evidence="2 4">Belongs to the pyridoxal phosphate-binding protein YggS/PROSC family.</text>
</comment>
<protein>
    <recommendedName>
        <fullName evidence="2">Pyridoxal phosphate homeostasis protein</fullName>
        <shortName evidence="2">PLP homeostasis protein</shortName>
    </recommendedName>
</protein>
<dbReference type="EMBL" id="RQZF01000011">
    <property type="protein sequence ID" value="RRC94729.1"/>
    <property type="molecule type" value="Genomic_DNA"/>
</dbReference>
<name>A0A3P1SCE8_9ACTO</name>
<dbReference type="InterPro" id="IPR001608">
    <property type="entry name" value="Ala_racemase_N"/>
</dbReference>
<evidence type="ECO:0000256" key="2">
    <source>
        <dbReference type="HAMAP-Rule" id="MF_02087"/>
    </source>
</evidence>
<dbReference type="PANTHER" id="PTHR10146">
    <property type="entry name" value="PROLINE SYNTHETASE CO-TRANSCRIBED BACTERIAL HOMOLOG PROTEIN"/>
    <property type="match status" value="1"/>
</dbReference>
<dbReference type="GO" id="GO:0030170">
    <property type="term" value="F:pyridoxal phosphate binding"/>
    <property type="evidence" value="ECO:0007669"/>
    <property type="project" value="UniProtKB-UniRule"/>
</dbReference>
<dbReference type="SUPFAM" id="SSF51419">
    <property type="entry name" value="PLP-binding barrel"/>
    <property type="match status" value="1"/>
</dbReference>
<dbReference type="AlphaFoldDB" id="A0A3P1SCE8"/>
<reference evidence="6 7" key="1">
    <citation type="submission" date="2018-11" db="EMBL/GenBank/DDBJ databases">
        <title>Genomes From Bacteria Associated with the Canine Oral Cavity: a Test Case for Automated Genome-Based Taxonomic Assignment.</title>
        <authorList>
            <person name="Coil D.A."/>
            <person name="Jospin G."/>
            <person name="Darling A.E."/>
            <person name="Wallis C."/>
            <person name="Davis I.J."/>
            <person name="Harris S."/>
            <person name="Eisen J.A."/>
            <person name="Holcombe L.J."/>
            <person name="O'Flynn C."/>
        </authorList>
    </citation>
    <scope>NUCLEOTIDE SEQUENCE [LARGE SCALE GENOMIC DNA]</scope>
    <source>
        <strain evidence="6 7">OH770</strain>
    </source>
</reference>
<dbReference type="OrthoDB" id="9804072at2"/>
<organism evidence="6 7">
    <name type="scientific">Schaalia canis</name>
    <dbReference type="NCBI Taxonomy" id="100469"/>
    <lineage>
        <taxon>Bacteria</taxon>
        <taxon>Bacillati</taxon>
        <taxon>Actinomycetota</taxon>
        <taxon>Actinomycetes</taxon>
        <taxon>Actinomycetales</taxon>
        <taxon>Actinomycetaceae</taxon>
        <taxon>Schaalia</taxon>
    </lineage>
</organism>
<accession>A0A3P1SCE8</accession>
<evidence type="ECO:0000256" key="3">
    <source>
        <dbReference type="PIRSR" id="PIRSR004848-1"/>
    </source>
</evidence>
<evidence type="ECO:0000256" key="1">
    <source>
        <dbReference type="ARBA" id="ARBA00022898"/>
    </source>
</evidence>